<reference evidence="2" key="1">
    <citation type="journal article" date="2023" name="Plant J.">
        <title>Genome sequences and population genomics provide insights into the demographic history, inbreeding, and mutation load of two 'living fossil' tree species of Dipteronia.</title>
        <authorList>
            <person name="Feng Y."/>
            <person name="Comes H.P."/>
            <person name="Chen J."/>
            <person name="Zhu S."/>
            <person name="Lu R."/>
            <person name="Zhang X."/>
            <person name="Li P."/>
            <person name="Qiu J."/>
            <person name="Olsen K.M."/>
            <person name="Qiu Y."/>
        </authorList>
    </citation>
    <scope>NUCLEOTIDE SEQUENCE</scope>
    <source>
        <strain evidence="2">KIB01</strain>
    </source>
</reference>
<sequence>MSFSPCNANVIYPIDVSVVGEDPSSRTSPSTRPDVVTSIGVTVDRYDDRRKGSHSNSSGNETASRRHREPALAARRDPFDVQISGRILRDSRQKFDEHGD</sequence>
<dbReference type="EMBL" id="JANJYI010000007">
    <property type="protein sequence ID" value="KAK2640842.1"/>
    <property type="molecule type" value="Genomic_DNA"/>
</dbReference>
<comment type="caution">
    <text evidence="2">The sequence shown here is derived from an EMBL/GenBank/DDBJ whole genome shotgun (WGS) entry which is preliminary data.</text>
</comment>
<organism evidence="2 3">
    <name type="scientific">Dipteronia dyeriana</name>
    <dbReference type="NCBI Taxonomy" id="168575"/>
    <lineage>
        <taxon>Eukaryota</taxon>
        <taxon>Viridiplantae</taxon>
        <taxon>Streptophyta</taxon>
        <taxon>Embryophyta</taxon>
        <taxon>Tracheophyta</taxon>
        <taxon>Spermatophyta</taxon>
        <taxon>Magnoliopsida</taxon>
        <taxon>eudicotyledons</taxon>
        <taxon>Gunneridae</taxon>
        <taxon>Pentapetalae</taxon>
        <taxon>rosids</taxon>
        <taxon>malvids</taxon>
        <taxon>Sapindales</taxon>
        <taxon>Sapindaceae</taxon>
        <taxon>Hippocastanoideae</taxon>
        <taxon>Acereae</taxon>
        <taxon>Dipteronia</taxon>
    </lineage>
</organism>
<evidence type="ECO:0000256" key="1">
    <source>
        <dbReference type="SAM" id="MobiDB-lite"/>
    </source>
</evidence>
<feature type="region of interest" description="Disordered" evidence="1">
    <location>
        <begin position="18"/>
        <end position="100"/>
    </location>
</feature>
<accession>A0AAD9TRV0</accession>
<protein>
    <submittedName>
        <fullName evidence="2">Uncharacterized protein</fullName>
    </submittedName>
</protein>
<dbReference type="AlphaFoldDB" id="A0AAD9TRV0"/>
<evidence type="ECO:0000313" key="3">
    <source>
        <dbReference type="Proteomes" id="UP001280121"/>
    </source>
</evidence>
<evidence type="ECO:0000313" key="2">
    <source>
        <dbReference type="EMBL" id="KAK2640842.1"/>
    </source>
</evidence>
<dbReference type="Proteomes" id="UP001280121">
    <property type="component" value="Unassembled WGS sequence"/>
</dbReference>
<gene>
    <name evidence="2" type="ORF">Ddye_022605</name>
</gene>
<proteinExistence type="predicted"/>
<name>A0AAD9TRV0_9ROSI</name>
<feature type="compositionally biased region" description="Basic and acidic residues" evidence="1">
    <location>
        <begin position="87"/>
        <end position="100"/>
    </location>
</feature>
<keyword evidence="3" id="KW-1185">Reference proteome</keyword>